<gene>
    <name evidence="1" type="ORF">BFV95_3857</name>
</gene>
<dbReference type="Proteomes" id="UP000095392">
    <property type="component" value="Unassembled WGS sequence"/>
</dbReference>
<name>A0AB36FSA7_ALTMA</name>
<dbReference type="AlphaFoldDB" id="A0AB36FSA7"/>
<organism evidence="1 2">
    <name type="scientific">Alteromonas macleodii</name>
    <name type="common">Pseudoalteromonas macleodii</name>
    <dbReference type="NCBI Taxonomy" id="28108"/>
    <lineage>
        <taxon>Bacteria</taxon>
        <taxon>Pseudomonadati</taxon>
        <taxon>Pseudomonadota</taxon>
        <taxon>Gammaproteobacteria</taxon>
        <taxon>Alteromonadales</taxon>
        <taxon>Alteromonadaceae</taxon>
        <taxon>Alteromonas/Salinimonas group</taxon>
        <taxon>Alteromonas</taxon>
    </lineage>
</organism>
<keyword evidence="2" id="KW-1185">Reference proteome</keyword>
<evidence type="ECO:0000313" key="1">
    <source>
        <dbReference type="EMBL" id="OES26192.1"/>
    </source>
</evidence>
<accession>A0AB36FSA7</accession>
<dbReference type="EMBL" id="MIPY01000035">
    <property type="protein sequence ID" value="OES26192.1"/>
    <property type="molecule type" value="Genomic_DNA"/>
</dbReference>
<proteinExistence type="predicted"/>
<reference evidence="1 2" key="1">
    <citation type="submission" date="2016-09" db="EMBL/GenBank/DDBJ databases">
        <title>Draft Genome Sequence of four Alteromonas macleodii strains isolated from copper coupons and grown long-term at elevated copper levels.</title>
        <authorList>
            <person name="Cusick K."/>
            <person name="Dale J."/>
            <person name="Little B."/>
            <person name="Biffinger J."/>
        </authorList>
    </citation>
    <scope>NUCLEOTIDE SEQUENCE [LARGE SCALE GENOMIC DNA]</scope>
    <source>
        <strain evidence="1 2">KCP01</strain>
    </source>
</reference>
<dbReference type="RefSeq" id="WP_240491621.1">
    <property type="nucleotide sequence ID" value="NZ_MIPW01000028.1"/>
</dbReference>
<dbReference type="Gene3D" id="3.40.190.10">
    <property type="entry name" value="Periplasmic binding protein-like II"/>
    <property type="match status" value="2"/>
</dbReference>
<comment type="caution">
    <text evidence="1">The sequence shown here is derived from an EMBL/GenBank/DDBJ whole genome shotgun (WGS) entry which is preliminary data.</text>
</comment>
<evidence type="ECO:0000313" key="2">
    <source>
        <dbReference type="Proteomes" id="UP000095392"/>
    </source>
</evidence>
<dbReference type="SUPFAM" id="SSF53850">
    <property type="entry name" value="Periplasmic binding protein-like II"/>
    <property type="match status" value="1"/>
</dbReference>
<sequence length="313" mass="35381">MIQNRRRVGLFSIVAVMIIRHLFCQQAFGGVLDSAQTSQLPPSSYEVKIVESSELDYASHAYYSALLKLALSKTEDPIKPTYLVESSGNLVQERVLRQLNQEGGIDVFWTVTSKLREQQAIPVRVPLLNGIMGYRVSLIRQSTLREFNNVRSAPDLKRFIAGQGHDWPDFQILEHNGFTTLGTSNYDIIIELLKAGRIDYFPRAAHEAVVEAKSLNDPDIIIEPSVLLYYPSYMFFFVSQSKPELAQRIERGLNIARQDGSFAALFEKYISFKDIEKALKLSERTVLKLNNPHLSEATLEATASEAQQLEVVQ</sequence>
<protein>
    <submittedName>
        <fullName evidence="1">Bacterial extracellular solute-binding, 3 family protein</fullName>
    </submittedName>
</protein>